<feature type="domain" description="Xylanolytic transcriptional activator regulatory" evidence="7">
    <location>
        <begin position="186"/>
        <end position="264"/>
    </location>
</feature>
<dbReference type="InterPro" id="IPR007219">
    <property type="entry name" value="XnlR_reg_dom"/>
</dbReference>
<dbReference type="AlphaFoldDB" id="A0A9W4RSZ7"/>
<reference evidence="8" key="1">
    <citation type="submission" date="2022-08" db="EMBL/GenBank/DDBJ databases">
        <authorList>
            <person name="Giroux E."/>
            <person name="Giroux E."/>
        </authorList>
    </citation>
    <scope>NUCLEOTIDE SEQUENCE</scope>
    <source>
        <strain evidence="8">H1091258</strain>
    </source>
</reference>
<evidence type="ECO:0000256" key="5">
    <source>
        <dbReference type="ARBA" id="ARBA00023242"/>
    </source>
</evidence>
<protein>
    <recommendedName>
        <fullName evidence="7">Xylanolytic transcriptional activator regulatory domain-containing protein</fullName>
    </recommendedName>
</protein>
<feature type="compositionally biased region" description="Low complexity" evidence="6">
    <location>
        <begin position="66"/>
        <end position="76"/>
    </location>
</feature>
<keyword evidence="3" id="KW-0805">Transcription regulation</keyword>
<evidence type="ECO:0000313" key="8">
    <source>
        <dbReference type="EMBL" id="CAI0647057.1"/>
    </source>
</evidence>
<dbReference type="GO" id="GO:0006351">
    <property type="term" value="P:DNA-templated transcription"/>
    <property type="evidence" value="ECO:0007669"/>
    <property type="project" value="InterPro"/>
</dbReference>
<evidence type="ECO:0000256" key="6">
    <source>
        <dbReference type="SAM" id="MobiDB-lite"/>
    </source>
</evidence>
<dbReference type="InterPro" id="IPR050815">
    <property type="entry name" value="TF_fung"/>
</dbReference>
<comment type="caution">
    <text evidence="8">The sequence shown here is derived from an EMBL/GenBank/DDBJ whole genome shotgun (WGS) entry which is preliminary data.</text>
</comment>
<evidence type="ECO:0000256" key="2">
    <source>
        <dbReference type="ARBA" id="ARBA00022723"/>
    </source>
</evidence>
<comment type="subcellular location">
    <subcellularLocation>
        <location evidence="1">Nucleus</location>
    </subcellularLocation>
</comment>
<dbReference type="Pfam" id="PF04082">
    <property type="entry name" value="Fungal_trans"/>
    <property type="match status" value="1"/>
</dbReference>
<evidence type="ECO:0000256" key="1">
    <source>
        <dbReference type="ARBA" id="ARBA00004123"/>
    </source>
</evidence>
<dbReference type="PANTHER" id="PTHR47338:SF5">
    <property type="entry name" value="ZN(II)2CYS6 TRANSCRIPTION FACTOR (EUROFUNG)"/>
    <property type="match status" value="1"/>
</dbReference>
<organism evidence="8 9">
    <name type="scientific">Colletotrichum noveboracense</name>
    <dbReference type="NCBI Taxonomy" id="2664923"/>
    <lineage>
        <taxon>Eukaryota</taxon>
        <taxon>Fungi</taxon>
        <taxon>Dikarya</taxon>
        <taxon>Ascomycota</taxon>
        <taxon>Pezizomycotina</taxon>
        <taxon>Sordariomycetes</taxon>
        <taxon>Hypocreomycetidae</taxon>
        <taxon>Glomerellales</taxon>
        <taxon>Glomerellaceae</taxon>
        <taxon>Colletotrichum</taxon>
        <taxon>Colletotrichum gloeosporioides species complex</taxon>
    </lineage>
</organism>
<dbReference type="GO" id="GO:0000981">
    <property type="term" value="F:DNA-binding transcription factor activity, RNA polymerase II-specific"/>
    <property type="evidence" value="ECO:0007669"/>
    <property type="project" value="InterPro"/>
</dbReference>
<feature type="compositionally biased region" description="Polar residues" evidence="6">
    <location>
        <begin position="531"/>
        <end position="548"/>
    </location>
</feature>
<gene>
    <name evidence="8" type="ORF">CGXH109_LOCUS61518</name>
</gene>
<name>A0A9W4RSZ7_9PEZI</name>
<evidence type="ECO:0000256" key="4">
    <source>
        <dbReference type="ARBA" id="ARBA00023163"/>
    </source>
</evidence>
<sequence>MPTPFAHDDTVEGAVEDLAIIFASSTVRDADCIAQETTLGDLASFPLPKTPVDTICPNASPPSLPEPRSSSNPSLSPEDEVIEGCKTFVTSYFQLGFIPKAMFQENLVRNPASTSRFLLCCILSISSRFTPSLVRRYGSATTATDHFLKAARALASEEMYRPSLDNTQAFFLLAITEWGNGDRDRSSMGMGVAVRMATLLKLHREETYALSPDAEAEQLVRAESARRTFWMIQSQENLHSGYSTPVPFSLEDITAYLPCDESDFAFGVVPATRSALPGTPPALANPSLATGPSRCLFATLIQAHDLWGQVARRAGRPGLGSDDGYPWADGGSHSAMMASLRSWEEEMPPRHKWSVWNLRGWKAESLHLAYLSVVMVLRLSNIVIRRIYIDQIIRALSSTTEDALPQEGQAPNEFWRGMSHDLFANVVELHEQVEAYFSVRSRDEGFPAILVFCVYICGSLASYLWRHPQLCPHIAPSEAEGMAMGSLKVLGELHEAWPTSARWQKGLQQIASPLSNTASPAAGKDPGGAGMSTTQDNSGLDAACNTTADGPDDQFEAELAAFLNGDLHYDLLEGLGTSVGQFD</sequence>
<keyword evidence="2" id="KW-0479">Metal-binding</keyword>
<evidence type="ECO:0000256" key="3">
    <source>
        <dbReference type="ARBA" id="ARBA00023015"/>
    </source>
</evidence>
<feature type="region of interest" description="Disordered" evidence="6">
    <location>
        <begin position="515"/>
        <end position="549"/>
    </location>
</feature>
<evidence type="ECO:0000313" key="9">
    <source>
        <dbReference type="Proteomes" id="UP001152533"/>
    </source>
</evidence>
<dbReference type="GO" id="GO:0005634">
    <property type="term" value="C:nucleus"/>
    <property type="evidence" value="ECO:0007669"/>
    <property type="project" value="UniProtKB-SubCell"/>
</dbReference>
<dbReference type="GO" id="GO:0003677">
    <property type="term" value="F:DNA binding"/>
    <property type="evidence" value="ECO:0007669"/>
    <property type="project" value="InterPro"/>
</dbReference>
<dbReference type="GO" id="GO:0008270">
    <property type="term" value="F:zinc ion binding"/>
    <property type="evidence" value="ECO:0007669"/>
    <property type="project" value="InterPro"/>
</dbReference>
<evidence type="ECO:0000259" key="7">
    <source>
        <dbReference type="SMART" id="SM00906"/>
    </source>
</evidence>
<keyword evidence="4" id="KW-0804">Transcription</keyword>
<dbReference type="CDD" id="cd12148">
    <property type="entry name" value="fungal_TF_MHR"/>
    <property type="match status" value="1"/>
</dbReference>
<dbReference type="EMBL" id="CAMGZC010000392">
    <property type="protein sequence ID" value="CAI0647057.1"/>
    <property type="molecule type" value="Genomic_DNA"/>
</dbReference>
<keyword evidence="5" id="KW-0539">Nucleus</keyword>
<accession>A0A9W4RSZ7</accession>
<proteinExistence type="predicted"/>
<dbReference type="PANTHER" id="PTHR47338">
    <property type="entry name" value="ZN(II)2CYS6 TRANSCRIPTION FACTOR (EUROFUNG)-RELATED"/>
    <property type="match status" value="1"/>
</dbReference>
<keyword evidence="9" id="KW-1185">Reference proteome</keyword>
<feature type="region of interest" description="Disordered" evidence="6">
    <location>
        <begin position="57"/>
        <end position="78"/>
    </location>
</feature>
<dbReference type="Proteomes" id="UP001152533">
    <property type="component" value="Unassembled WGS sequence"/>
</dbReference>
<dbReference type="SMART" id="SM00906">
    <property type="entry name" value="Fungal_trans"/>
    <property type="match status" value="1"/>
</dbReference>